<sequence>MDRLRARVQIVTCSPGDAVLLQPRAPIQNSNQAKGVTVPPLPKNWGPFLHPSRSSSAAARRLVEMQCETGAGQQAL</sequence>
<gene>
    <name evidence="1" type="ORF">SKAU_G00420900</name>
</gene>
<dbReference type="EMBL" id="JAINUF010000024">
    <property type="protein sequence ID" value="KAJ8333194.1"/>
    <property type="molecule type" value="Genomic_DNA"/>
</dbReference>
<accession>A0A9Q1IB63</accession>
<keyword evidence="2" id="KW-1185">Reference proteome</keyword>
<evidence type="ECO:0000313" key="2">
    <source>
        <dbReference type="Proteomes" id="UP001152622"/>
    </source>
</evidence>
<name>A0A9Q1IB63_SYNKA</name>
<reference evidence="1" key="1">
    <citation type="journal article" date="2023" name="Science">
        <title>Genome structures resolve the early diversification of teleost fishes.</title>
        <authorList>
            <person name="Parey E."/>
            <person name="Louis A."/>
            <person name="Montfort J."/>
            <person name="Bouchez O."/>
            <person name="Roques C."/>
            <person name="Iampietro C."/>
            <person name="Lluch J."/>
            <person name="Castinel A."/>
            <person name="Donnadieu C."/>
            <person name="Desvignes T."/>
            <person name="Floi Bucao C."/>
            <person name="Jouanno E."/>
            <person name="Wen M."/>
            <person name="Mejri S."/>
            <person name="Dirks R."/>
            <person name="Jansen H."/>
            <person name="Henkel C."/>
            <person name="Chen W.J."/>
            <person name="Zahm M."/>
            <person name="Cabau C."/>
            <person name="Klopp C."/>
            <person name="Thompson A.W."/>
            <person name="Robinson-Rechavi M."/>
            <person name="Braasch I."/>
            <person name="Lecointre G."/>
            <person name="Bobe J."/>
            <person name="Postlethwait J.H."/>
            <person name="Berthelot C."/>
            <person name="Roest Crollius H."/>
            <person name="Guiguen Y."/>
        </authorList>
    </citation>
    <scope>NUCLEOTIDE SEQUENCE</scope>
    <source>
        <strain evidence="1">WJC10195</strain>
    </source>
</reference>
<protein>
    <submittedName>
        <fullName evidence="1">Uncharacterized protein</fullName>
    </submittedName>
</protein>
<comment type="caution">
    <text evidence="1">The sequence shown here is derived from an EMBL/GenBank/DDBJ whole genome shotgun (WGS) entry which is preliminary data.</text>
</comment>
<dbReference type="AlphaFoldDB" id="A0A9Q1IB63"/>
<proteinExistence type="predicted"/>
<evidence type="ECO:0000313" key="1">
    <source>
        <dbReference type="EMBL" id="KAJ8333194.1"/>
    </source>
</evidence>
<organism evidence="1 2">
    <name type="scientific">Synaphobranchus kaupii</name>
    <name type="common">Kaup's arrowtooth eel</name>
    <dbReference type="NCBI Taxonomy" id="118154"/>
    <lineage>
        <taxon>Eukaryota</taxon>
        <taxon>Metazoa</taxon>
        <taxon>Chordata</taxon>
        <taxon>Craniata</taxon>
        <taxon>Vertebrata</taxon>
        <taxon>Euteleostomi</taxon>
        <taxon>Actinopterygii</taxon>
        <taxon>Neopterygii</taxon>
        <taxon>Teleostei</taxon>
        <taxon>Anguilliformes</taxon>
        <taxon>Synaphobranchidae</taxon>
        <taxon>Synaphobranchus</taxon>
    </lineage>
</organism>
<dbReference type="Proteomes" id="UP001152622">
    <property type="component" value="Chromosome 24"/>
</dbReference>